<dbReference type="RefSeq" id="WP_074610100.1">
    <property type="nucleotide sequence ID" value="NZ_FNGY01000007.1"/>
</dbReference>
<dbReference type="EMBL" id="FNGY01000007">
    <property type="protein sequence ID" value="SDN30441.1"/>
    <property type="molecule type" value="Genomic_DNA"/>
</dbReference>
<evidence type="ECO:0000313" key="2">
    <source>
        <dbReference type="Proteomes" id="UP000183200"/>
    </source>
</evidence>
<dbReference type="Gene3D" id="2.60.120.200">
    <property type="match status" value="1"/>
</dbReference>
<dbReference type="Pfam" id="PF14099">
    <property type="entry name" value="Polysacc_lyase"/>
    <property type="match status" value="1"/>
</dbReference>
<evidence type="ECO:0000313" key="1">
    <source>
        <dbReference type="EMBL" id="SDN30441.1"/>
    </source>
</evidence>
<dbReference type="InterPro" id="IPR025975">
    <property type="entry name" value="Polysacc_lyase"/>
</dbReference>
<dbReference type="PROSITE" id="PS51257">
    <property type="entry name" value="PROKAR_LIPOPROTEIN"/>
    <property type="match status" value="1"/>
</dbReference>
<protein>
    <submittedName>
        <fullName evidence="1">Polysaccharide lyase</fullName>
    </submittedName>
</protein>
<gene>
    <name evidence="1" type="ORF">SAMN05421820_10740</name>
</gene>
<keyword evidence="2" id="KW-1185">Reference proteome</keyword>
<dbReference type="Proteomes" id="UP000183200">
    <property type="component" value="Unassembled WGS sequence"/>
</dbReference>
<dbReference type="AlphaFoldDB" id="A0A1H0AAW4"/>
<proteinExistence type="predicted"/>
<name>A0A1H0AAW4_9SPHI</name>
<dbReference type="STRING" id="430522.BFS30_20070"/>
<organism evidence="1 2">
    <name type="scientific">Pedobacter steynii</name>
    <dbReference type="NCBI Taxonomy" id="430522"/>
    <lineage>
        <taxon>Bacteria</taxon>
        <taxon>Pseudomonadati</taxon>
        <taxon>Bacteroidota</taxon>
        <taxon>Sphingobacteriia</taxon>
        <taxon>Sphingobacteriales</taxon>
        <taxon>Sphingobacteriaceae</taxon>
        <taxon>Pedobacter</taxon>
    </lineage>
</organism>
<dbReference type="GO" id="GO:0016829">
    <property type="term" value="F:lyase activity"/>
    <property type="evidence" value="ECO:0007669"/>
    <property type="project" value="UniProtKB-KW"/>
</dbReference>
<dbReference type="OrthoDB" id="624837at2"/>
<reference evidence="2" key="1">
    <citation type="submission" date="2016-10" db="EMBL/GenBank/DDBJ databases">
        <authorList>
            <person name="Varghese N."/>
            <person name="Submissions S."/>
        </authorList>
    </citation>
    <scope>NUCLEOTIDE SEQUENCE [LARGE SCALE GENOMIC DNA]</scope>
    <source>
        <strain evidence="2">DSM 19110</strain>
    </source>
</reference>
<keyword evidence="1" id="KW-0456">Lyase</keyword>
<accession>A0A1H0AAW4</accession>
<sequence length="294" mass="32222">MNKKFLIALFAGLAFSACEKGITGNAGLNELSLKKSDLVAEVMVPGVSLKADGPGGTYNLINSVLGGNACEVPDCVHAQDHIAEIFDSSLNTNVFVFSAHVSQDNDRCQNFDRQRTEIKTYNASPDHLKATNGETVTYRWKFKLDAGFQASSSFTHLHQIKAVDGDDSIPLITLCARYGASNTDKMELIHVNSSGTTTKVKLANLSLFRGNWVEVVEKITFGSNGKYDISVKKISDGTVLLAYNNTNMDLWRTGASFCRPKWGIYRSLNNAVRLRDEEVRFADFCIAEGTAACQ</sequence>